<dbReference type="InterPro" id="IPR018109">
    <property type="entry name" value="Folylpolyglutamate_synth_CS"/>
</dbReference>
<evidence type="ECO:0000256" key="17">
    <source>
        <dbReference type="ARBA" id="ARBA00076158"/>
    </source>
</evidence>
<feature type="binding site" evidence="19">
    <location>
        <position position="30"/>
    </location>
    <ligand>
        <name>UDP-N-acetyl-alpha-D-muramoyl-L-alanyl-D-glutamate</name>
        <dbReference type="ChEBI" id="CHEBI:83900"/>
    </ligand>
</feature>
<evidence type="ECO:0000256" key="13">
    <source>
        <dbReference type="ARBA" id="ARBA00056782"/>
    </source>
</evidence>
<evidence type="ECO:0000259" key="21">
    <source>
        <dbReference type="Pfam" id="PF01225"/>
    </source>
</evidence>
<keyword evidence="4 19" id="KW-0436">Ligase</keyword>
<evidence type="ECO:0000313" key="25">
    <source>
        <dbReference type="Proteomes" id="UP000693672"/>
    </source>
</evidence>
<evidence type="ECO:0000256" key="14">
    <source>
        <dbReference type="ARBA" id="ARBA00066633"/>
    </source>
</evidence>
<dbReference type="InterPro" id="IPR005761">
    <property type="entry name" value="UDP-N-AcMur-Glu-dNH2Pim_ligase"/>
</dbReference>
<dbReference type="Pfam" id="PF02875">
    <property type="entry name" value="Mur_ligase_C"/>
    <property type="match status" value="1"/>
</dbReference>
<evidence type="ECO:0000256" key="16">
    <source>
        <dbReference type="ARBA" id="ARBA00075482"/>
    </source>
</evidence>
<accession>A0A916JRX9</accession>
<gene>
    <name evidence="24" type="primary">murE_1</name>
    <name evidence="19" type="synonym">murE</name>
    <name evidence="24" type="ORF">PAESOLCIP111_00143</name>
</gene>
<dbReference type="InterPro" id="IPR004101">
    <property type="entry name" value="Mur_ligase_C"/>
</dbReference>
<dbReference type="Pfam" id="PF08245">
    <property type="entry name" value="Mur_ligase_M"/>
    <property type="match status" value="1"/>
</dbReference>
<dbReference type="GO" id="GO:0005737">
    <property type="term" value="C:cytoplasm"/>
    <property type="evidence" value="ECO:0007669"/>
    <property type="project" value="UniProtKB-SubCell"/>
</dbReference>
<dbReference type="GO" id="GO:0008360">
    <property type="term" value="P:regulation of cell shape"/>
    <property type="evidence" value="ECO:0007669"/>
    <property type="project" value="UniProtKB-KW"/>
</dbReference>
<dbReference type="NCBIfam" id="TIGR01085">
    <property type="entry name" value="murE"/>
    <property type="match status" value="1"/>
</dbReference>
<dbReference type="PROSITE" id="PS01011">
    <property type="entry name" value="FOLYLPOLYGLU_SYNT_1"/>
    <property type="match status" value="1"/>
</dbReference>
<keyword evidence="8 19" id="KW-0133">Cell shape</keyword>
<feature type="domain" description="Mur ligase N-terminal catalytic" evidence="21">
    <location>
        <begin position="22"/>
        <end position="82"/>
    </location>
</feature>
<dbReference type="GO" id="GO:0005524">
    <property type="term" value="F:ATP binding"/>
    <property type="evidence" value="ECO:0007669"/>
    <property type="project" value="UniProtKB-UniRule"/>
</dbReference>
<keyword evidence="6 19" id="KW-0547">Nucleotide-binding</keyword>
<comment type="PTM">
    <text evidence="19">Carboxylation is probably crucial for Mg(2+) binding and, consequently, for the gamma-phosphate positioning of ATP.</text>
</comment>
<evidence type="ECO:0000259" key="22">
    <source>
        <dbReference type="Pfam" id="PF02875"/>
    </source>
</evidence>
<dbReference type="InterPro" id="IPR013221">
    <property type="entry name" value="Mur_ligase_cen"/>
</dbReference>
<evidence type="ECO:0000256" key="12">
    <source>
        <dbReference type="ARBA" id="ARBA00050251"/>
    </source>
</evidence>
<comment type="catalytic activity">
    <reaction evidence="12 19">
        <text>UDP-N-acetyl-alpha-D-muramoyl-L-alanyl-D-glutamate + meso-2,6-diaminopimelate + ATP = UDP-N-acetyl-alpha-D-muramoyl-L-alanyl-gamma-D-glutamyl-meso-2,6-diaminopimelate + ADP + phosphate + H(+)</text>
        <dbReference type="Rhea" id="RHEA:23676"/>
        <dbReference type="ChEBI" id="CHEBI:15378"/>
        <dbReference type="ChEBI" id="CHEBI:30616"/>
        <dbReference type="ChEBI" id="CHEBI:43474"/>
        <dbReference type="ChEBI" id="CHEBI:57791"/>
        <dbReference type="ChEBI" id="CHEBI:83900"/>
        <dbReference type="ChEBI" id="CHEBI:83905"/>
        <dbReference type="ChEBI" id="CHEBI:456216"/>
        <dbReference type="EC" id="6.3.2.13"/>
    </reaction>
</comment>
<comment type="caution">
    <text evidence="24">The sequence shown here is derived from an EMBL/GenBank/DDBJ whole genome shotgun (WGS) entry which is preliminary data.</text>
</comment>
<evidence type="ECO:0000256" key="5">
    <source>
        <dbReference type="ARBA" id="ARBA00022618"/>
    </source>
</evidence>
<dbReference type="AlphaFoldDB" id="A0A916JRX9"/>
<evidence type="ECO:0000256" key="19">
    <source>
        <dbReference type="HAMAP-Rule" id="MF_00208"/>
    </source>
</evidence>
<reference evidence="24" key="1">
    <citation type="submission" date="2021-06" db="EMBL/GenBank/DDBJ databases">
        <authorList>
            <person name="Criscuolo A."/>
        </authorList>
    </citation>
    <scope>NUCLEOTIDE SEQUENCE</scope>
    <source>
        <strain evidence="24">CIP111600</strain>
    </source>
</reference>
<dbReference type="GO" id="GO:0008765">
    <property type="term" value="F:UDP-N-acetylmuramoylalanyl-D-glutamate-2,6-diaminopimelate ligase activity"/>
    <property type="evidence" value="ECO:0007669"/>
    <property type="project" value="UniProtKB-UniRule"/>
</dbReference>
<dbReference type="EMBL" id="CAJVAS010000001">
    <property type="protein sequence ID" value="CAG7597393.1"/>
    <property type="molecule type" value="Genomic_DNA"/>
</dbReference>
<dbReference type="RefSeq" id="WP_218089975.1">
    <property type="nucleotide sequence ID" value="NZ_CAJVAS010000001.1"/>
</dbReference>
<dbReference type="GO" id="GO:0004326">
    <property type="term" value="F:tetrahydrofolylpolyglutamate synthase activity"/>
    <property type="evidence" value="ECO:0007669"/>
    <property type="project" value="InterPro"/>
</dbReference>
<feature type="binding site" evidence="19">
    <location>
        <begin position="108"/>
        <end position="114"/>
    </location>
    <ligand>
        <name>ATP</name>
        <dbReference type="ChEBI" id="CHEBI:30616"/>
    </ligand>
</feature>
<feature type="domain" description="Mur ligase central" evidence="23">
    <location>
        <begin position="106"/>
        <end position="319"/>
    </location>
</feature>
<sequence>MNLQELASTVVFCGIRGDERTEITGIQMDSRKVAPGDLFVCIRGRTFDGHLYAQEAVARGAAALLVEREVDAAIPQIVVSNARDAMARVSSHFFDYPSREMRVIGVTGTNGKTTSTYMIEQVLRDAGFATGVMGTIGIRIKGEAVDAEQQFGGIHTTLESVDLQRYFRKMREAGTDYCLMEVASIALQSGRVKGIDFRTALFTNLTQDHLDDHDSMEKYKAAKGLLFSRLGNAYGPEARDASYAVLNADDAASAEYAGLTAAQVITYGVEKEADIKASQLSVTPQGTRFHVTTPVGSTYVSMKLFGKFNVYNALGAIASCLLEGLTLEQVQRSLERLDGIAGRMEPVDAGQPFLVLVDYAHTPDGLDNALSAIKQFAQGKVIAVFGCGGDRDRTKRPVMGAVAARHSDYVILTSDNPRSENPEAIMDDVEAGLVKAGCGPDRYERIADRAAAIQRAVQRAQPGDVVLIAGKGHETYQIAGGTTVHFDDRDIAREAIDRLPGS</sequence>
<comment type="similarity">
    <text evidence="2 19">Belongs to the MurCDEF family. MurE subfamily.</text>
</comment>
<dbReference type="EC" id="6.3.2.13" evidence="14 19"/>
<evidence type="ECO:0000256" key="6">
    <source>
        <dbReference type="ARBA" id="ARBA00022741"/>
    </source>
</evidence>
<keyword evidence="25" id="KW-1185">Reference proteome</keyword>
<keyword evidence="3 19" id="KW-0963">Cytoplasm</keyword>
<feature type="binding site" evidence="19">
    <location>
        <begin position="156"/>
        <end position="157"/>
    </location>
    <ligand>
        <name>UDP-N-acetyl-alpha-D-muramoyl-L-alanyl-D-glutamate</name>
        <dbReference type="ChEBI" id="CHEBI:83900"/>
    </ligand>
</feature>
<keyword evidence="10 19" id="KW-0131">Cell cycle</keyword>
<dbReference type="GO" id="GO:0000287">
    <property type="term" value="F:magnesium ion binding"/>
    <property type="evidence" value="ECO:0007669"/>
    <property type="project" value="UniProtKB-UniRule"/>
</dbReference>
<dbReference type="NCBIfam" id="NF001124">
    <property type="entry name" value="PRK00139.1-2"/>
    <property type="match status" value="1"/>
</dbReference>
<evidence type="ECO:0000256" key="2">
    <source>
        <dbReference type="ARBA" id="ARBA00005898"/>
    </source>
</evidence>
<evidence type="ECO:0000256" key="3">
    <source>
        <dbReference type="ARBA" id="ARBA00022490"/>
    </source>
</evidence>
<dbReference type="PANTHER" id="PTHR23135:SF4">
    <property type="entry name" value="UDP-N-ACETYLMURAMOYL-L-ALANYL-D-GLUTAMATE--2,6-DIAMINOPIMELATE LIGASE MURE HOMOLOG, CHLOROPLASTIC"/>
    <property type="match status" value="1"/>
</dbReference>
<feature type="binding site" evidence="19">
    <location>
        <position position="474"/>
    </location>
    <ligand>
        <name>meso-2,6-diaminopimelate</name>
        <dbReference type="ChEBI" id="CHEBI:57791"/>
    </ligand>
</feature>
<organism evidence="24 25">
    <name type="scientific">Paenibacillus solanacearum</name>
    <dbReference type="NCBI Taxonomy" id="2048548"/>
    <lineage>
        <taxon>Bacteria</taxon>
        <taxon>Bacillati</taxon>
        <taxon>Bacillota</taxon>
        <taxon>Bacilli</taxon>
        <taxon>Bacillales</taxon>
        <taxon>Paenibacillaceae</taxon>
        <taxon>Paenibacillus</taxon>
    </lineage>
</organism>
<feature type="short sequence motif" description="Meso-diaminopimelate recognition motif" evidence="19">
    <location>
        <begin position="415"/>
        <end position="418"/>
    </location>
</feature>
<evidence type="ECO:0000256" key="10">
    <source>
        <dbReference type="ARBA" id="ARBA00023306"/>
    </source>
</evidence>
<feature type="binding site" evidence="19">
    <location>
        <position position="391"/>
    </location>
    <ligand>
        <name>meso-2,6-diaminopimelate</name>
        <dbReference type="ChEBI" id="CHEBI:57791"/>
    </ligand>
</feature>
<dbReference type="NCBIfam" id="NF001126">
    <property type="entry name" value="PRK00139.1-4"/>
    <property type="match status" value="1"/>
</dbReference>
<feature type="modified residue" description="N6-carboxylysine" evidence="19">
    <location>
        <position position="223"/>
    </location>
</feature>
<protein>
    <recommendedName>
        <fullName evidence="15 19">UDP-N-acetylmuramoyl-L-alanyl-D-glutamate--2,6-diaminopimelate ligase</fullName>
        <ecNumber evidence="14 19">6.3.2.13</ecNumber>
    </recommendedName>
    <alternativeName>
        <fullName evidence="16 19">Meso-A2pm-adding enzyme</fullName>
    </alternativeName>
    <alternativeName>
        <fullName evidence="17 19">Meso-diaminopimelate-adding enzyme</fullName>
    </alternativeName>
    <alternativeName>
        <fullName evidence="18 19">UDP-MurNAc-L-Ala-D-Glu:meso-diaminopimelate ligase</fullName>
    </alternativeName>
    <alternativeName>
        <fullName evidence="19">UDP-MurNAc-tripeptide synthetase</fullName>
    </alternativeName>
    <alternativeName>
        <fullName evidence="19">UDP-N-acetylmuramyl-tripeptide synthetase</fullName>
    </alternativeName>
</protein>
<dbReference type="Proteomes" id="UP000693672">
    <property type="component" value="Unassembled WGS sequence"/>
</dbReference>
<keyword evidence="19" id="KW-0460">Magnesium</keyword>
<evidence type="ECO:0000256" key="15">
    <source>
        <dbReference type="ARBA" id="ARBA00072883"/>
    </source>
</evidence>
<feature type="binding site" evidence="19">
    <location>
        <position position="149"/>
    </location>
    <ligand>
        <name>UDP-N-acetyl-alpha-D-muramoyl-L-alanyl-D-glutamate</name>
        <dbReference type="ChEBI" id="CHEBI:83900"/>
    </ligand>
</feature>
<comment type="pathway">
    <text evidence="1 19 20">Cell wall biogenesis; peptidoglycan biosynthesis.</text>
</comment>
<dbReference type="HAMAP" id="MF_00208">
    <property type="entry name" value="MurE"/>
    <property type="match status" value="1"/>
</dbReference>
<dbReference type="GO" id="GO:0071555">
    <property type="term" value="P:cell wall organization"/>
    <property type="evidence" value="ECO:0007669"/>
    <property type="project" value="UniProtKB-KW"/>
</dbReference>
<keyword evidence="11 19" id="KW-0961">Cell wall biogenesis/degradation</keyword>
<evidence type="ECO:0000259" key="23">
    <source>
        <dbReference type="Pfam" id="PF08245"/>
    </source>
</evidence>
<dbReference type="GO" id="GO:0009252">
    <property type="term" value="P:peptidoglycan biosynthetic process"/>
    <property type="evidence" value="ECO:0007669"/>
    <property type="project" value="UniProtKB-UniRule"/>
</dbReference>
<evidence type="ECO:0000313" key="24">
    <source>
        <dbReference type="EMBL" id="CAG7597393.1"/>
    </source>
</evidence>
<dbReference type="PANTHER" id="PTHR23135">
    <property type="entry name" value="MUR LIGASE FAMILY MEMBER"/>
    <property type="match status" value="1"/>
</dbReference>
<evidence type="ECO:0000256" key="4">
    <source>
        <dbReference type="ARBA" id="ARBA00022598"/>
    </source>
</evidence>
<evidence type="ECO:0000256" key="20">
    <source>
        <dbReference type="RuleBase" id="RU004135"/>
    </source>
</evidence>
<dbReference type="Pfam" id="PF01225">
    <property type="entry name" value="Mur_ligase"/>
    <property type="match status" value="1"/>
</dbReference>
<evidence type="ECO:0000256" key="9">
    <source>
        <dbReference type="ARBA" id="ARBA00022984"/>
    </source>
</evidence>
<proteinExistence type="inferred from homology"/>
<evidence type="ECO:0000256" key="7">
    <source>
        <dbReference type="ARBA" id="ARBA00022840"/>
    </source>
</evidence>
<keyword evidence="7 19" id="KW-0067">ATP-binding</keyword>
<keyword evidence="9 19" id="KW-0573">Peptidoglycan synthesis</keyword>
<feature type="binding site" evidence="19">
    <location>
        <position position="470"/>
    </location>
    <ligand>
        <name>meso-2,6-diaminopimelate</name>
        <dbReference type="ChEBI" id="CHEBI:57791"/>
    </ligand>
</feature>
<evidence type="ECO:0000256" key="11">
    <source>
        <dbReference type="ARBA" id="ARBA00023316"/>
    </source>
</evidence>
<dbReference type="InterPro" id="IPR000713">
    <property type="entry name" value="Mur_ligase_N"/>
</dbReference>
<feature type="binding site" evidence="19">
    <location>
        <position position="191"/>
    </location>
    <ligand>
        <name>UDP-N-acetyl-alpha-D-muramoyl-L-alanyl-D-glutamate</name>
        <dbReference type="ChEBI" id="CHEBI:83900"/>
    </ligand>
</feature>
<dbReference type="FunFam" id="3.90.190.20:FF:000006">
    <property type="entry name" value="UDP-N-acetylmuramoyl-L-alanyl-D-glutamate--2,6-diaminopimelate ligase"/>
    <property type="match status" value="1"/>
</dbReference>
<comment type="subcellular location">
    <subcellularLocation>
        <location evidence="19 20">Cytoplasm</location>
    </subcellularLocation>
</comment>
<feature type="binding site" evidence="19">
    <location>
        <begin position="415"/>
        <end position="418"/>
    </location>
    <ligand>
        <name>meso-2,6-diaminopimelate</name>
        <dbReference type="ChEBI" id="CHEBI:57791"/>
    </ligand>
</feature>
<comment type="function">
    <text evidence="13 19">Catalyzes the addition of meso-diaminopimelic acid to the nucleotide precursor UDP-N-acetylmuramoyl-L-alanyl-D-glutamate (UMAG) in the biosynthesis of bacterial cell-wall peptidoglycan.</text>
</comment>
<dbReference type="GO" id="GO:0051301">
    <property type="term" value="P:cell division"/>
    <property type="evidence" value="ECO:0007669"/>
    <property type="project" value="UniProtKB-KW"/>
</dbReference>
<keyword evidence="5 19" id="KW-0132">Cell division</keyword>
<evidence type="ECO:0000256" key="8">
    <source>
        <dbReference type="ARBA" id="ARBA00022960"/>
    </source>
</evidence>
<feature type="domain" description="Mur ligase C-terminal" evidence="22">
    <location>
        <begin position="342"/>
        <end position="472"/>
    </location>
</feature>
<comment type="cofactor">
    <cofactor evidence="19">
        <name>Mg(2+)</name>
        <dbReference type="ChEBI" id="CHEBI:18420"/>
    </cofactor>
</comment>
<evidence type="ECO:0000256" key="18">
    <source>
        <dbReference type="ARBA" id="ARBA00081560"/>
    </source>
</evidence>
<comment type="caution">
    <text evidence="19">Lacks conserved residue(s) required for the propagation of feature annotation.</text>
</comment>
<name>A0A916JRX9_9BACL</name>
<evidence type="ECO:0000256" key="1">
    <source>
        <dbReference type="ARBA" id="ARBA00004752"/>
    </source>
</evidence>